<keyword evidence="2" id="KW-0812">Transmembrane</keyword>
<evidence type="ECO:0000313" key="3">
    <source>
        <dbReference type="Ensembl" id="ENSNLEP00000007437.2"/>
    </source>
</evidence>
<dbReference type="HOGENOM" id="CLU_166968_0_0_1"/>
<evidence type="ECO:0000256" key="2">
    <source>
        <dbReference type="SAM" id="Phobius"/>
    </source>
</evidence>
<dbReference type="InParanoid" id="G1R2L5"/>
<keyword evidence="2" id="KW-1133">Transmembrane helix</keyword>
<reference evidence="3 4" key="1">
    <citation type="submission" date="2012-10" db="EMBL/GenBank/DDBJ databases">
        <authorList>
            <consortium name="Gibbon Genome Sequencing Consortium"/>
        </authorList>
    </citation>
    <scope>NUCLEOTIDE SEQUENCE [LARGE SCALE GENOMIC DNA]</scope>
</reference>
<dbReference type="PANTHER" id="PTHR15452">
    <property type="entry name" value="LEUKOCYTE-SPECIFIC TRANSCRIPT 1 PROTEIN"/>
    <property type="match status" value="1"/>
</dbReference>
<reference evidence="3" key="2">
    <citation type="submission" date="2025-08" db="UniProtKB">
        <authorList>
            <consortium name="Ensembl"/>
        </authorList>
    </citation>
    <scope>IDENTIFICATION</scope>
</reference>
<protein>
    <submittedName>
        <fullName evidence="3">Leukocyte specific transcript 1</fullName>
    </submittedName>
</protein>
<keyword evidence="4" id="KW-1185">Reference proteome</keyword>
<name>G1R2L5_NOMLE</name>
<dbReference type="EMBL" id="ADFV01069341">
    <property type="status" value="NOT_ANNOTATED_CDS"/>
    <property type="molecule type" value="Genomic_DNA"/>
</dbReference>
<dbReference type="GeneTree" id="ENSGT00730000112003"/>
<dbReference type="eggNOG" id="ENOG502TDBU">
    <property type="taxonomic scope" value="Eukaryota"/>
</dbReference>
<dbReference type="GO" id="GO:0016358">
    <property type="term" value="P:dendrite development"/>
    <property type="evidence" value="ECO:0007669"/>
    <property type="project" value="Ensembl"/>
</dbReference>
<proteinExistence type="predicted"/>
<reference evidence="3" key="3">
    <citation type="submission" date="2025-09" db="UniProtKB">
        <authorList>
            <consortium name="Ensembl"/>
        </authorList>
    </citation>
    <scope>IDENTIFICATION</scope>
</reference>
<dbReference type="InterPro" id="IPR007775">
    <property type="entry name" value="Leukocyte-sp_tscrpt_1_LST1"/>
</dbReference>
<dbReference type="GO" id="GO:0006955">
    <property type="term" value="P:immune response"/>
    <property type="evidence" value="ECO:0007669"/>
    <property type="project" value="InterPro"/>
</dbReference>
<sequence length="99" mass="11183">MSLQNDDIYIYIYGGLGLGGLLLLAVVLLSACLCRLHRRVKRLERSWAQSSSEQELTMHLLQRLPVPSSEGPDLRDRDKRGTKEDPRADYACIAENKPT</sequence>
<dbReference type="STRING" id="61853.ENSNLEP00000007437"/>
<dbReference type="EMBL" id="ADFV01069343">
    <property type="status" value="NOT_ANNOTATED_CDS"/>
    <property type="molecule type" value="Genomic_DNA"/>
</dbReference>
<evidence type="ECO:0000313" key="4">
    <source>
        <dbReference type="Proteomes" id="UP000001073"/>
    </source>
</evidence>
<dbReference type="GO" id="GO:0005829">
    <property type="term" value="C:cytosol"/>
    <property type="evidence" value="ECO:0007669"/>
    <property type="project" value="Ensembl"/>
</dbReference>
<dbReference type="Pfam" id="PF05083">
    <property type="entry name" value="LST1"/>
    <property type="match status" value="1"/>
</dbReference>
<dbReference type="Ensembl" id="ENSNLET00000007803.2">
    <property type="protein sequence ID" value="ENSNLEP00000007437.2"/>
    <property type="gene ID" value="ENSNLEG00000006131.3"/>
</dbReference>
<dbReference type="PIRSF" id="PIRSF037638">
    <property type="entry name" value="Leukocyte-sp_tscrpt_1_LST1"/>
    <property type="match status" value="1"/>
</dbReference>
<organism evidence="3 4">
    <name type="scientific">Nomascus leucogenys</name>
    <name type="common">Northern white-cheeked gibbon</name>
    <name type="synonym">Hylobates leucogenys</name>
    <dbReference type="NCBI Taxonomy" id="61853"/>
    <lineage>
        <taxon>Eukaryota</taxon>
        <taxon>Metazoa</taxon>
        <taxon>Chordata</taxon>
        <taxon>Craniata</taxon>
        <taxon>Vertebrata</taxon>
        <taxon>Euteleostomi</taxon>
        <taxon>Mammalia</taxon>
        <taxon>Eutheria</taxon>
        <taxon>Euarchontoglires</taxon>
        <taxon>Primates</taxon>
        <taxon>Haplorrhini</taxon>
        <taxon>Catarrhini</taxon>
        <taxon>Hylobatidae</taxon>
        <taxon>Nomascus</taxon>
    </lineage>
</organism>
<feature type="transmembrane region" description="Helical" evidence="2">
    <location>
        <begin position="12"/>
        <end position="36"/>
    </location>
</feature>
<dbReference type="FunCoup" id="G1R2L5">
    <property type="interactions" value="87"/>
</dbReference>
<gene>
    <name evidence="3" type="primary">LST1</name>
</gene>
<accession>G1R2L5</accession>
<dbReference type="GO" id="GO:0005886">
    <property type="term" value="C:plasma membrane"/>
    <property type="evidence" value="ECO:0007669"/>
    <property type="project" value="Ensembl"/>
</dbReference>
<keyword evidence="2" id="KW-0472">Membrane</keyword>
<dbReference type="GO" id="GO:0000902">
    <property type="term" value="P:cell morphogenesis"/>
    <property type="evidence" value="ECO:0007669"/>
    <property type="project" value="InterPro"/>
</dbReference>
<dbReference type="OMA" id="FICLCRG"/>
<evidence type="ECO:0000256" key="1">
    <source>
        <dbReference type="SAM" id="MobiDB-lite"/>
    </source>
</evidence>
<feature type="compositionally biased region" description="Basic and acidic residues" evidence="1">
    <location>
        <begin position="72"/>
        <end position="88"/>
    </location>
</feature>
<dbReference type="GO" id="GO:0050672">
    <property type="term" value="P:negative regulation of lymphocyte proliferation"/>
    <property type="evidence" value="ECO:0007669"/>
    <property type="project" value="Ensembl"/>
</dbReference>
<feature type="region of interest" description="Disordered" evidence="1">
    <location>
        <begin position="61"/>
        <end position="99"/>
    </location>
</feature>
<dbReference type="PANTHER" id="PTHR15452:SF5">
    <property type="entry name" value="LEUKOCYTE-SPECIFIC TRANSCRIPT 1 PROTEIN"/>
    <property type="match status" value="1"/>
</dbReference>
<dbReference type="EMBL" id="ADFV01069342">
    <property type="status" value="NOT_ANNOTATED_CDS"/>
    <property type="molecule type" value="Genomic_DNA"/>
</dbReference>
<dbReference type="Proteomes" id="UP000001073">
    <property type="component" value="Chromosome 1a"/>
</dbReference>
<dbReference type="AlphaFoldDB" id="G1R2L5"/>